<evidence type="ECO:0000256" key="8">
    <source>
        <dbReference type="ARBA" id="ARBA00022917"/>
    </source>
</evidence>
<dbReference type="Gene3D" id="1.10.730.10">
    <property type="entry name" value="Isoleucyl-tRNA Synthetase, Domain 1"/>
    <property type="match status" value="1"/>
</dbReference>
<proteinExistence type="inferred from homology"/>
<dbReference type="InterPro" id="IPR023586">
    <property type="entry name" value="Ile-tRNA-ligase_type2"/>
</dbReference>
<keyword evidence="7" id="KW-0067">ATP-binding</keyword>
<dbReference type="InterPro" id="IPR002301">
    <property type="entry name" value="Ile-tRNA-ligase"/>
</dbReference>
<dbReference type="Proteomes" id="UP000777482">
    <property type="component" value="Unassembled WGS sequence"/>
</dbReference>
<name>A0A9P6W3Y1_RHOMI</name>
<dbReference type="Gene3D" id="3.40.50.620">
    <property type="entry name" value="HUPs"/>
    <property type="match status" value="2"/>
</dbReference>
<evidence type="ECO:0000313" key="16">
    <source>
        <dbReference type="Proteomes" id="UP000777482"/>
    </source>
</evidence>
<dbReference type="NCBIfam" id="TIGR00392">
    <property type="entry name" value="ileS"/>
    <property type="match status" value="1"/>
</dbReference>
<dbReference type="SUPFAM" id="SSF50677">
    <property type="entry name" value="ValRS/IleRS/LeuRS editing domain"/>
    <property type="match status" value="1"/>
</dbReference>
<dbReference type="HAMAP" id="MF_02003">
    <property type="entry name" value="Ile_tRNA_synth_type2"/>
    <property type="match status" value="1"/>
</dbReference>
<dbReference type="OrthoDB" id="1706657at2759"/>
<dbReference type="InterPro" id="IPR009080">
    <property type="entry name" value="tRNAsynth_Ia_anticodon-bd"/>
</dbReference>
<feature type="domain" description="Aminoacyl-tRNA synthetase class Ia" evidence="13">
    <location>
        <begin position="31"/>
        <end position="656"/>
    </location>
</feature>
<dbReference type="GO" id="GO:0005737">
    <property type="term" value="C:cytoplasm"/>
    <property type="evidence" value="ECO:0007669"/>
    <property type="project" value="UniProtKB-SubCell"/>
</dbReference>
<keyword evidence="4" id="KW-0963">Cytoplasm</keyword>
<keyword evidence="16" id="KW-1185">Reference proteome</keyword>
<accession>A0A9P6W3Y1</accession>
<comment type="subcellular location">
    <subcellularLocation>
        <location evidence="1">Cytoplasm</location>
    </subcellularLocation>
</comment>
<dbReference type="InterPro" id="IPR009008">
    <property type="entry name" value="Val/Leu/Ile-tRNA-synth_edit"/>
</dbReference>
<dbReference type="FunFam" id="1.10.730.10:FF:000004">
    <property type="entry name" value="Isoleucyl-tRNA synthetase, cytoplasmic"/>
    <property type="match status" value="1"/>
</dbReference>
<evidence type="ECO:0000256" key="12">
    <source>
        <dbReference type="ARBA" id="ARBA00069879"/>
    </source>
</evidence>
<organism evidence="15 16">
    <name type="scientific">Rhodotorula mucilaginosa</name>
    <name type="common">Yeast</name>
    <name type="synonym">Rhodotorula rubra</name>
    <dbReference type="NCBI Taxonomy" id="5537"/>
    <lineage>
        <taxon>Eukaryota</taxon>
        <taxon>Fungi</taxon>
        <taxon>Dikarya</taxon>
        <taxon>Basidiomycota</taxon>
        <taxon>Pucciniomycotina</taxon>
        <taxon>Microbotryomycetes</taxon>
        <taxon>Sporidiobolales</taxon>
        <taxon>Sporidiobolaceae</taxon>
        <taxon>Rhodotorula</taxon>
    </lineage>
</organism>
<keyword evidence="8" id="KW-0648">Protein biosynthesis</keyword>
<dbReference type="GO" id="GO:0000049">
    <property type="term" value="F:tRNA binding"/>
    <property type="evidence" value="ECO:0007669"/>
    <property type="project" value="InterPro"/>
</dbReference>
<dbReference type="GO" id="GO:0005524">
    <property type="term" value="F:ATP binding"/>
    <property type="evidence" value="ECO:0007669"/>
    <property type="project" value="UniProtKB-KW"/>
</dbReference>
<dbReference type="InterPro" id="IPR013155">
    <property type="entry name" value="M/V/L/I-tRNA-synth_anticd-bd"/>
</dbReference>
<evidence type="ECO:0000256" key="7">
    <source>
        <dbReference type="ARBA" id="ARBA00022840"/>
    </source>
</evidence>
<evidence type="ECO:0000256" key="5">
    <source>
        <dbReference type="ARBA" id="ARBA00022598"/>
    </source>
</evidence>
<reference evidence="15 16" key="1">
    <citation type="submission" date="2020-11" db="EMBL/GenBank/DDBJ databases">
        <title>Kefir isolates.</title>
        <authorList>
            <person name="Marcisauskas S."/>
            <person name="Kim Y."/>
            <person name="Blasche S."/>
        </authorList>
    </citation>
    <scope>NUCLEOTIDE SEQUENCE [LARGE SCALE GENOMIC DNA]</scope>
    <source>
        <strain evidence="15 16">KR</strain>
    </source>
</reference>
<comment type="similarity">
    <text evidence="2">Belongs to the class-I aminoacyl-tRNA synthetase family.</text>
</comment>
<dbReference type="InterPro" id="IPR033709">
    <property type="entry name" value="Anticodon_Ile_ABEc"/>
</dbReference>
<comment type="caution">
    <text evidence="15">The sequence shown here is derived from an EMBL/GenBank/DDBJ whole genome shotgun (WGS) entry which is preliminary data.</text>
</comment>
<evidence type="ECO:0000259" key="13">
    <source>
        <dbReference type="Pfam" id="PF00133"/>
    </source>
</evidence>
<keyword evidence="9" id="KW-0030">Aminoacyl-tRNA synthetase</keyword>
<evidence type="ECO:0000259" key="14">
    <source>
        <dbReference type="Pfam" id="PF08264"/>
    </source>
</evidence>
<protein>
    <recommendedName>
        <fullName evidence="12">Isoleucine--tRNA ligase, cytoplasmic</fullName>
        <ecNumber evidence="3">6.1.1.5</ecNumber>
    </recommendedName>
    <alternativeName>
        <fullName evidence="10">Isoleucyl-tRNA synthetase</fullName>
    </alternativeName>
</protein>
<dbReference type="Pfam" id="PF08264">
    <property type="entry name" value="Anticodon_1"/>
    <property type="match status" value="1"/>
</dbReference>
<dbReference type="CDD" id="cd00818">
    <property type="entry name" value="IleRS_core"/>
    <property type="match status" value="1"/>
</dbReference>
<dbReference type="PANTHER" id="PTHR42780">
    <property type="entry name" value="SOLEUCYL-TRNA SYNTHETASE"/>
    <property type="match status" value="1"/>
</dbReference>
<evidence type="ECO:0000313" key="15">
    <source>
        <dbReference type="EMBL" id="KAG0663885.1"/>
    </source>
</evidence>
<dbReference type="Pfam" id="PF00133">
    <property type="entry name" value="tRNA-synt_1"/>
    <property type="match status" value="1"/>
</dbReference>
<feature type="domain" description="Methionyl/Valyl/Leucyl/Isoleucyl-tRNA synthetase anticodon-binding" evidence="14">
    <location>
        <begin position="714"/>
        <end position="872"/>
    </location>
</feature>
<evidence type="ECO:0000256" key="4">
    <source>
        <dbReference type="ARBA" id="ARBA00022490"/>
    </source>
</evidence>
<dbReference type="GO" id="GO:0006428">
    <property type="term" value="P:isoleucyl-tRNA aminoacylation"/>
    <property type="evidence" value="ECO:0007669"/>
    <property type="project" value="InterPro"/>
</dbReference>
<keyword evidence="5 15" id="KW-0436">Ligase</keyword>
<dbReference type="PANTHER" id="PTHR42780:SF1">
    <property type="entry name" value="ISOLEUCINE--TRNA LIGASE, CYTOPLASMIC"/>
    <property type="match status" value="1"/>
</dbReference>
<evidence type="ECO:0000256" key="11">
    <source>
        <dbReference type="ARBA" id="ARBA00048359"/>
    </source>
</evidence>
<dbReference type="EC" id="6.1.1.5" evidence="3"/>
<sequence length="1100" mass="125731">MSAPQPTNADAQFPAHDAAAQFSFPKEEEKVLEYWREIDAFRTSVQQSLDENRPRFTFFDGPPFATGLPHHGHLLMGTVKDIVTRFAHSNGFYVERRFGWDTHGLPVEHEIDKKLGITSKADVMAMGIDKYNAECRAIVMRYSSEWRKTVERLGRWIDFDNDYKTLNPSFMETVWWVFGQLWKKDLVYRGLKVMPYTTGCTTPLSNFEAGQAYKDVQDPAVTVAFTLANDPKTSFIAWTTTPWTMPSNLALCVHPDLGYVKIHDVERDANFILCDKLLSCLYKDPVKAKKEKKYEVLETYKGTDLVGMEYEPLFPYFKERYAGRAFRVLSDTYVTDTSGTGIVQQAPAFGDDDHRVCVAAGVVSKDEMPPCPIDERGFLTEEVPDFAGQYIKDADKNVIKYLKARNKIVVASTLTHSYPFCWRSGTPLIYRAIPVWFVRVQGHQDELVKNNADTRWVPASVGENRFQNWLENARDWNVSRNRYWGTPLPLWASDDYEEIVCVSSVAELEELSGVKGITDLHRDKIDHITIPSKEGKGDLKRVEEVFDCWFESGSMPYAQVHYPFENKEEFEASFPADFISEAMDQTRGWFYTLLVLATHLFGTAPWKNLIVCGHVLAADGKKMSKSLKNYPDPNMILDRYGADALRLFLINSPVVRGDSLRFKEEGVKEVISHVLLPLLNSYRFFLGQAALLKKDQNVDYKYDPKNLGSSNVMDRWILARCQTLIQTVKTEMEAYRLYTVVNQILGLIDELTNWYIRFNRRRLKGENGLEDTLHALNTLFETLFTLCRTLSAFTPFVTENIYQGLRPFFPADVSHLGVGHDVRSLHFLPFPHVREEYFDPVMERQVSRLQAVIDLGREVRQRKVIPVKTPLAELVVFHPDQEYLDDVKSLLPYVEQELNVRTVVFTSDEARCGIKFRADADYAVLGRKLRKDLARVKKALPNVASEDVKAYLATGQITVDGVELVKGDLTATRYVEVPPRTEGGPEYETNTNNDVVILLDCLRRPELEQEGTAREVVNRVQRLRKKAGLVATDDIDVFYSFTEGLGKELEDIMVASDDVICRTLKKSPRPKTEFTGERDVVIEEEVEVGDDKMTLTLVWA</sequence>
<dbReference type="GO" id="GO:0004822">
    <property type="term" value="F:isoleucine-tRNA ligase activity"/>
    <property type="evidence" value="ECO:0007669"/>
    <property type="project" value="UniProtKB-EC"/>
</dbReference>
<dbReference type="FunFam" id="3.40.50.620:FF:000023">
    <property type="entry name" value="Isoleucyl-tRNA synthetase,cytoplasmic"/>
    <property type="match status" value="1"/>
</dbReference>
<dbReference type="SUPFAM" id="SSF47323">
    <property type="entry name" value="Anticodon-binding domain of a subclass of class I aminoacyl-tRNA synthetases"/>
    <property type="match status" value="1"/>
</dbReference>
<evidence type="ECO:0000256" key="9">
    <source>
        <dbReference type="ARBA" id="ARBA00023146"/>
    </source>
</evidence>
<dbReference type="GO" id="GO:0002161">
    <property type="term" value="F:aminoacyl-tRNA deacylase activity"/>
    <property type="evidence" value="ECO:0007669"/>
    <property type="project" value="InterPro"/>
</dbReference>
<dbReference type="PRINTS" id="PR00984">
    <property type="entry name" value="TRNASYNTHILE"/>
</dbReference>
<evidence type="ECO:0000256" key="6">
    <source>
        <dbReference type="ARBA" id="ARBA00022741"/>
    </source>
</evidence>
<dbReference type="Pfam" id="PF19302">
    <property type="entry name" value="DUF5915"/>
    <property type="match status" value="1"/>
</dbReference>
<evidence type="ECO:0000256" key="3">
    <source>
        <dbReference type="ARBA" id="ARBA00013165"/>
    </source>
</evidence>
<evidence type="ECO:0000256" key="2">
    <source>
        <dbReference type="ARBA" id="ARBA00005594"/>
    </source>
</evidence>
<evidence type="ECO:0000256" key="10">
    <source>
        <dbReference type="ARBA" id="ARBA00032665"/>
    </source>
</evidence>
<keyword evidence="6" id="KW-0547">Nucleotide-binding</keyword>
<dbReference type="SUPFAM" id="SSF52374">
    <property type="entry name" value="Nucleotidylyl transferase"/>
    <property type="match status" value="1"/>
</dbReference>
<evidence type="ECO:0000256" key="1">
    <source>
        <dbReference type="ARBA" id="ARBA00004496"/>
    </source>
</evidence>
<dbReference type="FunFam" id="3.40.50.620:FF:000050">
    <property type="entry name" value="Isoleucyl-tRNA synthetase,cytoplasmic"/>
    <property type="match status" value="1"/>
</dbReference>
<dbReference type="AlphaFoldDB" id="A0A9P6W3Y1"/>
<gene>
    <name evidence="15" type="primary">ILS1</name>
    <name evidence="15" type="ORF">C6P46_002111</name>
</gene>
<dbReference type="InterPro" id="IPR014729">
    <property type="entry name" value="Rossmann-like_a/b/a_fold"/>
</dbReference>
<dbReference type="CDD" id="cd07961">
    <property type="entry name" value="Anticodon_Ia_Ile_ABEc"/>
    <property type="match status" value="1"/>
</dbReference>
<comment type="catalytic activity">
    <reaction evidence="11">
        <text>tRNA(Ile) + L-isoleucine + ATP = L-isoleucyl-tRNA(Ile) + AMP + diphosphate</text>
        <dbReference type="Rhea" id="RHEA:11060"/>
        <dbReference type="Rhea" id="RHEA-COMP:9666"/>
        <dbReference type="Rhea" id="RHEA-COMP:9695"/>
        <dbReference type="ChEBI" id="CHEBI:30616"/>
        <dbReference type="ChEBI" id="CHEBI:33019"/>
        <dbReference type="ChEBI" id="CHEBI:58045"/>
        <dbReference type="ChEBI" id="CHEBI:78442"/>
        <dbReference type="ChEBI" id="CHEBI:78528"/>
        <dbReference type="ChEBI" id="CHEBI:456215"/>
        <dbReference type="EC" id="6.1.1.5"/>
    </reaction>
</comment>
<dbReference type="EMBL" id="PUHQ01000017">
    <property type="protein sequence ID" value="KAG0663885.1"/>
    <property type="molecule type" value="Genomic_DNA"/>
</dbReference>
<dbReference type="InterPro" id="IPR002300">
    <property type="entry name" value="aa-tRNA-synth_Ia"/>
</dbReference>